<proteinExistence type="predicted"/>
<dbReference type="Proteomes" id="UP000494363">
    <property type="component" value="Unassembled WGS sequence"/>
</dbReference>
<dbReference type="AlphaFoldDB" id="A0A6J5E9Y9"/>
<organism evidence="1 2">
    <name type="scientific">Paraburkholderia humisilvae</name>
    <dbReference type="NCBI Taxonomy" id="627669"/>
    <lineage>
        <taxon>Bacteria</taxon>
        <taxon>Pseudomonadati</taxon>
        <taxon>Pseudomonadota</taxon>
        <taxon>Betaproteobacteria</taxon>
        <taxon>Burkholderiales</taxon>
        <taxon>Burkholderiaceae</taxon>
        <taxon>Paraburkholderia</taxon>
    </lineage>
</organism>
<name>A0A6J5E9Y9_9BURK</name>
<protein>
    <submittedName>
        <fullName evidence="1">Uncharacterized protein</fullName>
    </submittedName>
</protein>
<keyword evidence="2" id="KW-1185">Reference proteome</keyword>
<accession>A0A6J5E9Y9</accession>
<evidence type="ECO:0000313" key="2">
    <source>
        <dbReference type="Proteomes" id="UP000494363"/>
    </source>
</evidence>
<sequence length="213" mass="22811">MNEGNADSRANAQRISHIELTDPPAGASARSTASVPWRAWPARIGRSATIAALCIWAAAYWDAARAQDISMLDERVTQQSVADTICKPGYADTVSPPVDEMMAHKNRLLAERGIDADDSTDYALDRRVPIVLGGAPDAPDNFDLLPWGGHRGERRKELLTAKLKRCVCAGKMTLSAAQAAIAGDWPAQYARLRRAPCEDGPAGMATGPDDDGS</sequence>
<evidence type="ECO:0000313" key="1">
    <source>
        <dbReference type="EMBL" id="CAB3763319.1"/>
    </source>
</evidence>
<gene>
    <name evidence="1" type="ORF">LMG29542_04577</name>
</gene>
<dbReference type="RefSeq" id="WP_246355985.1">
    <property type="nucleotide sequence ID" value="NZ_CADIKH010000021.1"/>
</dbReference>
<reference evidence="1 2" key="1">
    <citation type="submission" date="2020-04" db="EMBL/GenBank/DDBJ databases">
        <authorList>
            <person name="De Canck E."/>
        </authorList>
    </citation>
    <scope>NUCLEOTIDE SEQUENCE [LARGE SCALE GENOMIC DNA]</scope>
    <source>
        <strain evidence="1 2">LMG 29542</strain>
    </source>
</reference>
<dbReference type="EMBL" id="CADIKH010000021">
    <property type="protein sequence ID" value="CAB3763319.1"/>
    <property type="molecule type" value="Genomic_DNA"/>
</dbReference>